<dbReference type="Proteomes" id="UP001302349">
    <property type="component" value="Chromosome"/>
</dbReference>
<keyword evidence="1" id="KW-0472">Membrane</keyword>
<feature type="transmembrane region" description="Helical" evidence="1">
    <location>
        <begin position="331"/>
        <end position="355"/>
    </location>
</feature>
<sequence length="358" mass="40790">MTNQHQPYIQEDKISLRELLLRITALVNYLLRKWKIIAMVVLVGGVFGYLYTLRKPTYTAQTTFALEESSSLSQVSGLASSLGLSLGSLGGDEEGLFKGENILELYKSKRMLIETLLTEVDHNGSKERLINTFARESKLEKVWQSKSHLKGLSFDVDPSQFTASHDSILIEVVEQLQKRYLAVDKPSRRLNIISVQVNSKDPFFSAAFDTTLVKKVSEFYLYSKTRKTTETVATLQHQADSVKKVLDSSVFDIASDLESTLNYNALNRKQNVPIQQKQMDLQSSLAAYSEIVKNLELAKLNHLDRQPLIQIIDRPMRYLENNKWRWYKGTVIGMFVFGVLSTGFFVVKFFFAYALEAN</sequence>
<dbReference type="InterPro" id="IPR050445">
    <property type="entry name" value="Bact_polysacc_biosynth/exp"/>
</dbReference>
<feature type="transmembrane region" description="Helical" evidence="1">
    <location>
        <begin position="36"/>
        <end position="53"/>
    </location>
</feature>
<evidence type="ECO:0000256" key="1">
    <source>
        <dbReference type="SAM" id="Phobius"/>
    </source>
</evidence>
<evidence type="ECO:0000313" key="3">
    <source>
        <dbReference type="Proteomes" id="UP001302349"/>
    </source>
</evidence>
<reference evidence="2 3" key="1">
    <citation type="journal article" date="2023" name="Microbiol. Resour. Announc.">
        <title>Complete Genome Sequence of Imperialibacter roseus strain P4T.</title>
        <authorList>
            <person name="Tizabi D.R."/>
            <person name="Bachvaroff T."/>
            <person name="Hill R.T."/>
        </authorList>
    </citation>
    <scope>NUCLEOTIDE SEQUENCE [LARGE SCALE GENOMIC DNA]</scope>
    <source>
        <strain evidence="2 3">P4T</strain>
    </source>
</reference>
<evidence type="ECO:0000313" key="2">
    <source>
        <dbReference type="EMBL" id="WOK06317.1"/>
    </source>
</evidence>
<protein>
    <submittedName>
        <fullName evidence="2">Exopolysaccharide biosynthesis protein</fullName>
    </submittedName>
</protein>
<keyword evidence="1" id="KW-0812">Transmembrane</keyword>
<proteinExistence type="predicted"/>
<gene>
    <name evidence="2" type="ORF">RT717_24900</name>
</gene>
<organism evidence="2 3">
    <name type="scientific">Imperialibacter roseus</name>
    <dbReference type="NCBI Taxonomy" id="1324217"/>
    <lineage>
        <taxon>Bacteria</taxon>
        <taxon>Pseudomonadati</taxon>
        <taxon>Bacteroidota</taxon>
        <taxon>Cytophagia</taxon>
        <taxon>Cytophagales</taxon>
        <taxon>Flammeovirgaceae</taxon>
        <taxon>Imperialibacter</taxon>
    </lineage>
</organism>
<name>A0ABZ0IMQ0_9BACT</name>
<dbReference type="EMBL" id="CP136051">
    <property type="protein sequence ID" value="WOK06317.1"/>
    <property type="molecule type" value="Genomic_DNA"/>
</dbReference>
<accession>A0ABZ0IMQ0</accession>
<keyword evidence="1" id="KW-1133">Transmembrane helix</keyword>
<dbReference type="PANTHER" id="PTHR32309">
    <property type="entry name" value="TYROSINE-PROTEIN KINASE"/>
    <property type="match status" value="1"/>
</dbReference>
<dbReference type="RefSeq" id="WP_317489044.1">
    <property type="nucleotide sequence ID" value="NZ_CP136051.1"/>
</dbReference>
<keyword evidence="3" id="KW-1185">Reference proteome</keyword>
<dbReference type="PANTHER" id="PTHR32309:SF13">
    <property type="entry name" value="FERRIC ENTEROBACTIN TRANSPORT PROTEIN FEPE"/>
    <property type="match status" value="1"/>
</dbReference>